<feature type="compositionally biased region" description="Basic and acidic residues" evidence="18">
    <location>
        <begin position="528"/>
        <end position="539"/>
    </location>
</feature>
<evidence type="ECO:0000256" key="11">
    <source>
        <dbReference type="ARBA" id="ARBA00022967"/>
    </source>
</evidence>
<dbReference type="GO" id="GO:0005886">
    <property type="term" value="C:plasma membrane"/>
    <property type="evidence" value="ECO:0007669"/>
    <property type="project" value="UniProtKB-SubCell"/>
</dbReference>
<evidence type="ECO:0000256" key="12">
    <source>
        <dbReference type="ARBA" id="ARBA00022982"/>
    </source>
</evidence>
<feature type="transmembrane region" description="Helical" evidence="19">
    <location>
        <begin position="266"/>
        <end position="287"/>
    </location>
</feature>
<feature type="transmembrane region" description="Helical" evidence="19">
    <location>
        <begin position="144"/>
        <end position="164"/>
    </location>
</feature>
<dbReference type="Pfam" id="PF13631">
    <property type="entry name" value="Cytochrom_B_N_2"/>
    <property type="match status" value="1"/>
</dbReference>
<keyword evidence="14" id="KW-0408">Iron</keyword>
<dbReference type="InterPro" id="IPR016174">
    <property type="entry name" value="Di-haem_cyt_TM"/>
</dbReference>
<evidence type="ECO:0000256" key="13">
    <source>
        <dbReference type="ARBA" id="ARBA00022989"/>
    </source>
</evidence>
<feature type="transmembrane region" description="Helical" evidence="19">
    <location>
        <begin position="113"/>
        <end position="132"/>
    </location>
</feature>
<evidence type="ECO:0000313" key="21">
    <source>
        <dbReference type="EMBL" id="GGA22845.1"/>
    </source>
</evidence>
<dbReference type="InterPro" id="IPR027387">
    <property type="entry name" value="Cytb/b6-like_sf"/>
</dbReference>
<protein>
    <recommendedName>
        <fullName evidence="4">Cytochrome bc1 complex cytochrome b subunit</fullName>
        <ecNumber evidence="3">7.1.1.8</ecNumber>
    </recommendedName>
    <alternativeName>
        <fullName evidence="17">Cytochrome bc1 reductase complex subunit QcrB</fullName>
    </alternativeName>
</protein>
<evidence type="ECO:0000256" key="10">
    <source>
        <dbReference type="ARBA" id="ARBA00022723"/>
    </source>
</evidence>
<dbReference type="SUPFAM" id="SSF81342">
    <property type="entry name" value="Transmembrane di-heme cytochromes"/>
    <property type="match status" value="1"/>
</dbReference>
<evidence type="ECO:0000256" key="1">
    <source>
        <dbReference type="ARBA" id="ARBA00001971"/>
    </source>
</evidence>
<dbReference type="PANTHER" id="PTHR19271:SF16">
    <property type="entry name" value="CYTOCHROME B"/>
    <property type="match status" value="1"/>
</dbReference>
<keyword evidence="22" id="KW-1185">Reference proteome</keyword>
<evidence type="ECO:0000256" key="7">
    <source>
        <dbReference type="ARBA" id="ARBA00022617"/>
    </source>
</evidence>
<keyword evidence="9 19" id="KW-0812">Transmembrane</keyword>
<proteinExistence type="predicted"/>
<dbReference type="PANTHER" id="PTHR19271">
    <property type="entry name" value="CYTOCHROME B"/>
    <property type="match status" value="1"/>
</dbReference>
<evidence type="ECO:0000256" key="5">
    <source>
        <dbReference type="ARBA" id="ARBA00022448"/>
    </source>
</evidence>
<feature type="region of interest" description="Disordered" evidence="18">
    <location>
        <begin position="528"/>
        <end position="553"/>
    </location>
</feature>
<evidence type="ECO:0000313" key="22">
    <source>
        <dbReference type="Proteomes" id="UP000616114"/>
    </source>
</evidence>
<accession>A0A8J2XM26</accession>
<dbReference type="FunFam" id="1.20.810.10:FF:000007">
    <property type="entry name" value="Ubiquinol-cytochrome C reductase B subunit"/>
    <property type="match status" value="1"/>
</dbReference>
<feature type="transmembrane region" description="Helical" evidence="19">
    <location>
        <begin position="330"/>
        <end position="358"/>
    </location>
</feature>
<evidence type="ECO:0000256" key="15">
    <source>
        <dbReference type="ARBA" id="ARBA00023136"/>
    </source>
</evidence>
<dbReference type="GO" id="GO:0022904">
    <property type="term" value="P:respiratory electron transport chain"/>
    <property type="evidence" value="ECO:0007669"/>
    <property type="project" value="InterPro"/>
</dbReference>
<evidence type="ECO:0000256" key="8">
    <source>
        <dbReference type="ARBA" id="ARBA00022660"/>
    </source>
</evidence>
<evidence type="ECO:0000256" key="19">
    <source>
        <dbReference type="SAM" id="Phobius"/>
    </source>
</evidence>
<gene>
    <name evidence="21" type="primary">qcrB</name>
    <name evidence="21" type="ORF">GCM10011333_27300</name>
</gene>
<reference evidence="21" key="2">
    <citation type="submission" date="2020-09" db="EMBL/GenBank/DDBJ databases">
        <authorList>
            <person name="Sun Q."/>
            <person name="Zhou Y."/>
        </authorList>
    </citation>
    <scope>NUCLEOTIDE SEQUENCE</scope>
    <source>
        <strain evidence="21">CGMCC 1.12785</strain>
    </source>
</reference>
<dbReference type="InterPro" id="IPR005797">
    <property type="entry name" value="Cyt_b/b6_N"/>
</dbReference>
<keyword evidence="13 19" id="KW-1133">Transmembrane helix</keyword>
<dbReference type="AlphaFoldDB" id="A0A8J2XM26"/>
<comment type="catalytic activity">
    <reaction evidence="16">
        <text>a quinol + 2 Fe(III)-[cytochrome c](out) = a quinone + 2 Fe(II)-[cytochrome c](out) + 2 H(+)(out)</text>
        <dbReference type="Rhea" id="RHEA:11484"/>
        <dbReference type="Rhea" id="RHEA-COMP:10350"/>
        <dbReference type="Rhea" id="RHEA-COMP:14399"/>
        <dbReference type="ChEBI" id="CHEBI:15378"/>
        <dbReference type="ChEBI" id="CHEBI:24646"/>
        <dbReference type="ChEBI" id="CHEBI:29033"/>
        <dbReference type="ChEBI" id="CHEBI:29034"/>
        <dbReference type="ChEBI" id="CHEBI:132124"/>
        <dbReference type="EC" id="7.1.1.8"/>
    </reaction>
</comment>
<sequence length="553" mass="61959">MSTTTPEPTTAVGKAADWADTRMGASKLVREFGRKIFPSHWSFMLGEVSLYSFIIVVLTGTYLTFFFYPAMGELHYDGPYVPLQGVEMSQAYQSTLYISFELRGGLLIRQMHHWGALLFVAAVSIHMLRVFFTGAFRRPRELNWLVGVGLLALSWAAGFTGYSLPDDLLSGNGLRIIDGIIKAIPLVGTYISFFLFGGEFPGIDIISRLYTLHIMIIPAAIIALIAIHLIFVVVHKHTQWPQAGNTERNVVGEPVLPTFAAKGGGFFFLVFALIAGLSAFFQINPVWNYGPYDPSPVSAGTQPDWYIGWADGILRIAPGWMEFYIFGWPISMNILVAVIIMVGVLVGMAVWPFFEAWVAKDNREHHVLDRPRNAPTRTAVGVAFVVWYLVMWAGASGDLIAVFFHMSLNDMIYIFRFLFFFGPIIAYIVTKRICLGLQRKDREVALHGRETGRILRLPHGEFIEVHEPLDPHSAWRLVAFDSPEYVPAQADENGKISTAEKWRGRFSKFFFEDRVAPLSKAELEAAHAHNEGHGHHLDSEGNDQDGQGRPLPH</sequence>
<evidence type="ECO:0000259" key="20">
    <source>
        <dbReference type="PROSITE" id="PS51002"/>
    </source>
</evidence>
<dbReference type="RefSeq" id="WP_188551454.1">
    <property type="nucleotide sequence ID" value="NZ_BMFY01000013.1"/>
</dbReference>
<evidence type="ECO:0000256" key="4">
    <source>
        <dbReference type="ARBA" id="ARBA00016116"/>
    </source>
</evidence>
<feature type="transmembrane region" description="Helical" evidence="19">
    <location>
        <begin position="210"/>
        <end position="234"/>
    </location>
</feature>
<evidence type="ECO:0000256" key="3">
    <source>
        <dbReference type="ARBA" id="ARBA00012951"/>
    </source>
</evidence>
<comment type="subcellular location">
    <subcellularLocation>
        <location evidence="2">Cell membrane</location>
        <topology evidence="2">Multi-pass membrane protein</topology>
    </subcellularLocation>
</comment>
<dbReference type="GO" id="GO:0016491">
    <property type="term" value="F:oxidoreductase activity"/>
    <property type="evidence" value="ECO:0007669"/>
    <property type="project" value="InterPro"/>
</dbReference>
<dbReference type="Proteomes" id="UP000616114">
    <property type="component" value="Unassembled WGS sequence"/>
</dbReference>
<keyword evidence="8" id="KW-0679">Respiratory chain</keyword>
<keyword evidence="12" id="KW-0249">Electron transport</keyword>
<dbReference type="Gene3D" id="1.20.810.10">
    <property type="entry name" value="Cytochrome Bc1 Complex, Chain C"/>
    <property type="match status" value="1"/>
</dbReference>
<keyword evidence="11" id="KW-1278">Translocase</keyword>
<evidence type="ECO:0000256" key="14">
    <source>
        <dbReference type="ARBA" id="ARBA00023004"/>
    </source>
</evidence>
<feature type="transmembrane region" description="Helical" evidence="19">
    <location>
        <begin position="379"/>
        <end position="405"/>
    </location>
</feature>
<feature type="transmembrane region" description="Helical" evidence="19">
    <location>
        <begin position="48"/>
        <end position="68"/>
    </location>
</feature>
<organism evidence="21 22">
    <name type="scientific">Sediminivirga luteola</name>
    <dbReference type="NCBI Taxonomy" id="1774748"/>
    <lineage>
        <taxon>Bacteria</taxon>
        <taxon>Bacillati</taxon>
        <taxon>Actinomycetota</taxon>
        <taxon>Actinomycetes</taxon>
        <taxon>Micrococcales</taxon>
        <taxon>Brevibacteriaceae</taxon>
        <taxon>Sediminivirga</taxon>
    </lineage>
</organism>
<keyword evidence="5" id="KW-0813">Transport</keyword>
<dbReference type="GO" id="GO:0008121">
    <property type="term" value="F:quinol-cytochrome-c reductase activity"/>
    <property type="evidence" value="ECO:0007669"/>
    <property type="project" value="UniProtKB-EC"/>
</dbReference>
<keyword evidence="6" id="KW-1003">Cell membrane</keyword>
<reference evidence="21" key="1">
    <citation type="journal article" date="2014" name="Int. J. Syst. Evol. Microbiol.">
        <title>Complete genome sequence of Corynebacterium casei LMG S-19264T (=DSM 44701T), isolated from a smear-ripened cheese.</title>
        <authorList>
            <consortium name="US DOE Joint Genome Institute (JGI-PGF)"/>
            <person name="Walter F."/>
            <person name="Albersmeier A."/>
            <person name="Kalinowski J."/>
            <person name="Ruckert C."/>
        </authorList>
    </citation>
    <scope>NUCLEOTIDE SEQUENCE</scope>
    <source>
        <strain evidence="21">CGMCC 1.12785</strain>
    </source>
</reference>
<feature type="transmembrane region" description="Helical" evidence="19">
    <location>
        <begin position="176"/>
        <end position="198"/>
    </location>
</feature>
<evidence type="ECO:0000256" key="17">
    <source>
        <dbReference type="ARBA" id="ARBA00029568"/>
    </source>
</evidence>
<dbReference type="PROSITE" id="PS51002">
    <property type="entry name" value="CYTB_NTER"/>
    <property type="match status" value="1"/>
</dbReference>
<comment type="caution">
    <text evidence="21">The sequence shown here is derived from an EMBL/GenBank/DDBJ whole genome shotgun (WGS) entry which is preliminary data.</text>
</comment>
<evidence type="ECO:0000256" key="18">
    <source>
        <dbReference type="SAM" id="MobiDB-lite"/>
    </source>
</evidence>
<keyword evidence="15 19" id="KW-0472">Membrane</keyword>
<dbReference type="EC" id="7.1.1.8" evidence="3"/>
<name>A0A8J2XM26_9MICO</name>
<feature type="transmembrane region" description="Helical" evidence="19">
    <location>
        <begin position="411"/>
        <end position="430"/>
    </location>
</feature>
<evidence type="ECO:0000256" key="2">
    <source>
        <dbReference type="ARBA" id="ARBA00004651"/>
    </source>
</evidence>
<keyword evidence="7" id="KW-0349">Heme</keyword>
<evidence type="ECO:0000256" key="6">
    <source>
        <dbReference type="ARBA" id="ARBA00022475"/>
    </source>
</evidence>
<dbReference type="EMBL" id="BMFY01000013">
    <property type="protein sequence ID" value="GGA22845.1"/>
    <property type="molecule type" value="Genomic_DNA"/>
</dbReference>
<evidence type="ECO:0000256" key="9">
    <source>
        <dbReference type="ARBA" id="ARBA00022692"/>
    </source>
</evidence>
<keyword evidence="10" id="KW-0479">Metal-binding</keyword>
<dbReference type="GO" id="GO:0046872">
    <property type="term" value="F:metal ion binding"/>
    <property type="evidence" value="ECO:0007669"/>
    <property type="project" value="UniProtKB-KW"/>
</dbReference>
<feature type="domain" description="Cytochrome b/b6 N-terminal region profile" evidence="20">
    <location>
        <begin position="15"/>
        <end position="241"/>
    </location>
</feature>
<evidence type="ECO:0000256" key="16">
    <source>
        <dbReference type="ARBA" id="ARBA00029351"/>
    </source>
</evidence>
<comment type="cofactor">
    <cofactor evidence="1">
        <name>heme</name>
        <dbReference type="ChEBI" id="CHEBI:30413"/>
    </cofactor>
</comment>